<dbReference type="SMART" id="SM00645">
    <property type="entry name" value="Pept_C1"/>
    <property type="match status" value="1"/>
</dbReference>
<protein>
    <recommendedName>
        <fullName evidence="2">Peptidase C1A papain C-terminal domain-containing protein</fullName>
    </recommendedName>
</protein>
<organism evidence="3 4">
    <name type="scientific">Lucifera butyrica</name>
    <dbReference type="NCBI Taxonomy" id="1351585"/>
    <lineage>
        <taxon>Bacteria</taxon>
        <taxon>Bacillati</taxon>
        <taxon>Bacillota</taxon>
        <taxon>Negativicutes</taxon>
        <taxon>Veillonellales</taxon>
        <taxon>Veillonellaceae</taxon>
        <taxon>Lucifera</taxon>
    </lineage>
</organism>
<keyword evidence="4" id="KW-1185">Reference proteome</keyword>
<dbReference type="SUPFAM" id="SSF54001">
    <property type="entry name" value="Cysteine proteinases"/>
    <property type="match status" value="1"/>
</dbReference>
<gene>
    <name evidence="3" type="ORF">LUCI_4280</name>
</gene>
<dbReference type="Gene3D" id="3.90.70.10">
    <property type="entry name" value="Cysteine proteinases"/>
    <property type="match status" value="1"/>
</dbReference>
<proteinExistence type="inferred from homology"/>
<dbReference type="PANTHER" id="PTHR12411">
    <property type="entry name" value="CYSTEINE PROTEASE FAMILY C1-RELATED"/>
    <property type="match status" value="1"/>
</dbReference>
<dbReference type="Proteomes" id="UP000277811">
    <property type="component" value="Unassembled WGS sequence"/>
</dbReference>
<dbReference type="GO" id="GO:0006508">
    <property type="term" value="P:proteolysis"/>
    <property type="evidence" value="ECO:0007669"/>
    <property type="project" value="InterPro"/>
</dbReference>
<feature type="domain" description="Peptidase C1A papain C-terminal" evidence="2">
    <location>
        <begin position="52"/>
        <end position="289"/>
    </location>
</feature>
<evidence type="ECO:0000313" key="3">
    <source>
        <dbReference type="EMBL" id="VBB08994.1"/>
    </source>
</evidence>
<dbReference type="GO" id="GO:0008234">
    <property type="term" value="F:cysteine-type peptidase activity"/>
    <property type="evidence" value="ECO:0007669"/>
    <property type="project" value="InterPro"/>
</dbReference>
<reference evidence="3 4" key="1">
    <citation type="submission" date="2018-06" db="EMBL/GenBank/DDBJ databases">
        <authorList>
            <person name="Strepis N."/>
        </authorList>
    </citation>
    <scope>NUCLEOTIDE SEQUENCE [LARGE SCALE GENOMIC DNA]</scope>
    <source>
        <strain evidence="3">LUCI</strain>
    </source>
</reference>
<dbReference type="CDD" id="cd02619">
    <property type="entry name" value="Peptidase_C1"/>
    <property type="match status" value="1"/>
</dbReference>
<dbReference type="InterPro" id="IPR013128">
    <property type="entry name" value="Peptidase_C1A"/>
</dbReference>
<dbReference type="AlphaFoldDB" id="A0A498RBV9"/>
<evidence type="ECO:0000259" key="2">
    <source>
        <dbReference type="SMART" id="SM00645"/>
    </source>
</evidence>
<comment type="similarity">
    <text evidence="1">Belongs to the peptidase C1 family.</text>
</comment>
<accession>A0A498RBV9</accession>
<dbReference type="Pfam" id="PF00112">
    <property type="entry name" value="Peptidase_C1"/>
    <property type="match status" value="1"/>
</dbReference>
<sequence length="301" mass="33583">MYHKIVLPGSEKTLSTGWIPPMPDLRDYTEKHLPIKNIVEKLGPSLREDAPLPEKADLRQWCSEIEDQGNLGSCTAHAAAGIVEYFVNRAYNKKIKTSRLFIYKGTRNLMGTTGDTGAYLRDTMGSLVLLGVPAEKYWAYTDKDPDFDKEPSSFVYAVADNFEALQYFCHDALGTKRTPAEVLNSVKKYIAAGIPSMLGFFGFPSFTQSDVSGGIPYPCPDEKAQWGHAVAAVGYNDTLKIKNLLCNRETTGALLIRNSWGTAWGDQGYGWLPYDYILNQLASDFWSVISMEWIDSDQFGL</sequence>
<dbReference type="InterPro" id="IPR000668">
    <property type="entry name" value="Peptidase_C1A_C"/>
</dbReference>
<dbReference type="EMBL" id="UPPP01000105">
    <property type="protein sequence ID" value="VBB08994.1"/>
    <property type="molecule type" value="Genomic_DNA"/>
</dbReference>
<dbReference type="InterPro" id="IPR038765">
    <property type="entry name" value="Papain-like_cys_pep_sf"/>
</dbReference>
<evidence type="ECO:0000313" key="4">
    <source>
        <dbReference type="Proteomes" id="UP000277811"/>
    </source>
</evidence>
<evidence type="ECO:0000256" key="1">
    <source>
        <dbReference type="ARBA" id="ARBA00008455"/>
    </source>
</evidence>
<dbReference type="OrthoDB" id="3648721at2"/>
<name>A0A498RBV9_9FIRM</name>
<dbReference type="RefSeq" id="WP_122629819.1">
    <property type="nucleotide sequence ID" value="NZ_UPPP01000105.1"/>
</dbReference>